<reference evidence="6" key="1">
    <citation type="submission" date="2023-03" db="EMBL/GenBank/DDBJ databases">
        <title>Massive genome expansion in bonnet fungi (Mycena s.s.) driven by repeated elements and novel gene families across ecological guilds.</title>
        <authorList>
            <consortium name="Lawrence Berkeley National Laboratory"/>
            <person name="Harder C.B."/>
            <person name="Miyauchi S."/>
            <person name="Viragh M."/>
            <person name="Kuo A."/>
            <person name="Thoen E."/>
            <person name="Andreopoulos B."/>
            <person name="Lu D."/>
            <person name="Skrede I."/>
            <person name="Drula E."/>
            <person name="Henrissat B."/>
            <person name="Morin E."/>
            <person name="Kohler A."/>
            <person name="Barry K."/>
            <person name="LaButti K."/>
            <person name="Morin E."/>
            <person name="Salamov A."/>
            <person name="Lipzen A."/>
            <person name="Mereny Z."/>
            <person name="Hegedus B."/>
            <person name="Baldrian P."/>
            <person name="Stursova M."/>
            <person name="Weitz H."/>
            <person name="Taylor A."/>
            <person name="Grigoriev I.V."/>
            <person name="Nagy L.G."/>
            <person name="Martin F."/>
            <person name="Kauserud H."/>
        </authorList>
    </citation>
    <scope>NUCLEOTIDE SEQUENCE</scope>
    <source>
        <strain evidence="6">CBHHK002</strain>
    </source>
</reference>
<dbReference type="EMBL" id="JARIHO010000012">
    <property type="protein sequence ID" value="KAJ7351953.1"/>
    <property type="molecule type" value="Genomic_DNA"/>
</dbReference>
<dbReference type="InterPro" id="IPR003008">
    <property type="entry name" value="Tubulin_FtsZ_GTPase"/>
</dbReference>
<dbReference type="GO" id="GO:0005525">
    <property type="term" value="F:GTP binding"/>
    <property type="evidence" value="ECO:0007669"/>
    <property type="project" value="UniProtKB-KW"/>
</dbReference>
<dbReference type="PANTHER" id="PTHR11588">
    <property type="entry name" value="TUBULIN"/>
    <property type="match status" value="1"/>
</dbReference>
<dbReference type="SUPFAM" id="SSF52490">
    <property type="entry name" value="Tubulin nucleotide-binding domain-like"/>
    <property type="match status" value="1"/>
</dbReference>
<accession>A0AAD7A894</accession>
<dbReference type="Gene3D" id="3.40.50.1440">
    <property type="entry name" value="Tubulin/FtsZ, GTPase domain"/>
    <property type="match status" value="1"/>
</dbReference>
<evidence type="ECO:0000259" key="5">
    <source>
        <dbReference type="SMART" id="SM00864"/>
    </source>
</evidence>
<keyword evidence="2" id="KW-0493">Microtubule</keyword>
<dbReference type="SMART" id="SM00864">
    <property type="entry name" value="Tubulin"/>
    <property type="match status" value="1"/>
</dbReference>
<keyword evidence="3" id="KW-0547">Nucleotide-binding</keyword>
<keyword evidence="4" id="KW-0342">GTP-binding</keyword>
<dbReference type="GO" id="GO:0005874">
    <property type="term" value="C:microtubule"/>
    <property type="evidence" value="ECO:0007669"/>
    <property type="project" value="UniProtKB-KW"/>
</dbReference>
<evidence type="ECO:0000313" key="7">
    <source>
        <dbReference type="Proteomes" id="UP001218218"/>
    </source>
</evidence>
<dbReference type="PRINTS" id="PR01161">
    <property type="entry name" value="TUBULIN"/>
</dbReference>
<comment type="similarity">
    <text evidence="1">Belongs to the tubulin family.</text>
</comment>
<protein>
    <submittedName>
        <fullName evidence="6">Tubulin/FtsZ, GTPase domain-containing protein</fullName>
    </submittedName>
</protein>
<dbReference type="Proteomes" id="UP001218218">
    <property type="component" value="Unassembled WGS sequence"/>
</dbReference>
<evidence type="ECO:0000256" key="1">
    <source>
        <dbReference type="ARBA" id="ARBA00009636"/>
    </source>
</evidence>
<feature type="domain" description="Tubulin/FtsZ GTPase" evidence="5">
    <location>
        <begin position="12"/>
        <end position="176"/>
    </location>
</feature>
<gene>
    <name evidence="6" type="ORF">DFH08DRAFT_989851</name>
</gene>
<evidence type="ECO:0000256" key="2">
    <source>
        <dbReference type="ARBA" id="ARBA00022701"/>
    </source>
</evidence>
<dbReference type="Pfam" id="PF00091">
    <property type="entry name" value="Tubulin"/>
    <property type="match status" value="1"/>
</dbReference>
<evidence type="ECO:0000256" key="4">
    <source>
        <dbReference type="ARBA" id="ARBA00023134"/>
    </source>
</evidence>
<organism evidence="6 7">
    <name type="scientific">Mycena albidolilacea</name>
    <dbReference type="NCBI Taxonomy" id="1033008"/>
    <lineage>
        <taxon>Eukaryota</taxon>
        <taxon>Fungi</taxon>
        <taxon>Dikarya</taxon>
        <taxon>Basidiomycota</taxon>
        <taxon>Agaricomycotina</taxon>
        <taxon>Agaricomycetes</taxon>
        <taxon>Agaricomycetidae</taxon>
        <taxon>Agaricales</taxon>
        <taxon>Marasmiineae</taxon>
        <taxon>Mycenaceae</taxon>
        <taxon>Mycena</taxon>
    </lineage>
</organism>
<dbReference type="GO" id="GO:0007017">
    <property type="term" value="P:microtubule-based process"/>
    <property type="evidence" value="ECO:0007669"/>
    <property type="project" value="InterPro"/>
</dbReference>
<dbReference type="AlphaFoldDB" id="A0AAD7A894"/>
<dbReference type="InterPro" id="IPR036525">
    <property type="entry name" value="Tubulin/FtsZ_GTPase_sf"/>
</dbReference>
<name>A0AAD7A894_9AGAR</name>
<dbReference type="InterPro" id="IPR000217">
    <property type="entry name" value="Tubulin"/>
</dbReference>
<sequence length="176" mass="18854">MDGSPSASGSGFSMFFSETGSGKHVPPTPYVDLEPGVIDDVKTERTLPTIMSTIGKELIGPVMDKMRRLSGNCSGLQGFFVFLSFGDGTGSGLGALLLEGLSTDHGKKSKLEFCVYPVPQLSSPVVEPYNSVLTTHTILEHSDSSFMVDNEAIYDICKRNLGVVSPSFSNLNRLIV</sequence>
<keyword evidence="7" id="KW-1185">Reference proteome</keyword>
<proteinExistence type="inferred from homology"/>
<comment type="caution">
    <text evidence="6">The sequence shown here is derived from an EMBL/GenBank/DDBJ whole genome shotgun (WGS) entry which is preliminary data.</text>
</comment>
<evidence type="ECO:0000256" key="3">
    <source>
        <dbReference type="ARBA" id="ARBA00022741"/>
    </source>
</evidence>
<evidence type="ECO:0000313" key="6">
    <source>
        <dbReference type="EMBL" id="KAJ7351953.1"/>
    </source>
</evidence>